<evidence type="ECO:0000313" key="2">
    <source>
        <dbReference type="EMBL" id="TKI62572.1"/>
    </source>
</evidence>
<protein>
    <submittedName>
        <fullName evidence="2">CinA family protein</fullName>
    </submittedName>
</protein>
<organism evidence="2 3">
    <name type="scientific">Nocardioides jishulii</name>
    <dbReference type="NCBI Taxonomy" id="2575440"/>
    <lineage>
        <taxon>Bacteria</taxon>
        <taxon>Bacillati</taxon>
        <taxon>Actinomycetota</taxon>
        <taxon>Actinomycetes</taxon>
        <taxon>Propionibacteriales</taxon>
        <taxon>Nocardioidaceae</taxon>
        <taxon>Nocardioides</taxon>
    </lineage>
</organism>
<dbReference type="Pfam" id="PF02464">
    <property type="entry name" value="CinA"/>
    <property type="match status" value="1"/>
</dbReference>
<dbReference type="SUPFAM" id="SSF142433">
    <property type="entry name" value="CinA-like"/>
    <property type="match status" value="1"/>
</dbReference>
<gene>
    <name evidence="2" type="ORF">FC770_09380</name>
</gene>
<dbReference type="OrthoDB" id="1253990at2"/>
<feature type="domain" description="CinA C-terminal" evidence="1">
    <location>
        <begin position="14"/>
        <end position="157"/>
    </location>
</feature>
<dbReference type="Gene3D" id="3.90.950.20">
    <property type="entry name" value="CinA-like"/>
    <property type="match status" value="1"/>
</dbReference>
<evidence type="ECO:0000259" key="1">
    <source>
        <dbReference type="Pfam" id="PF02464"/>
    </source>
</evidence>
<dbReference type="RefSeq" id="WP_137065841.1">
    <property type="nucleotide sequence ID" value="NZ_CP040748.1"/>
</dbReference>
<dbReference type="InterPro" id="IPR036653">
    <property type="entry name" value="CinA-like_C"/>
</dbReference>
<keyword evidence="3" id="KW-1185">Reference proteome</keyword>
<dbReference type="NCBIfam" id="TIGR00199">
    <property type="entry name" value="PncC_domain"/>
    <property type="match status" value="1"/>
</dbReference>
<dbReference type="Proteomes" id="UP000307808">
    <property type="component" value="Unassembled WGS sequence"/>
</dbReference>
<proteinExistence type="predicted"/>
<dbReference type="InterPro" id="IPR008136">
    <property type="entry name" value="CinA_C"/>
</dbReference>
<sequence>MDASPHAADPVTGLVAELRRAGATLAAAESLTGGQVCAAVTAVPGASQVFLGGVVAYASRVKVDVLGVPADVVERHGVVSSQCAVAMAAGVRDLLGATHGVATTGVAGPDEQEGKKVGTVHVAVASPDAVVSQALSLEGSRAEIQRASVDAAVRLLAGILRREEPAVG</sequence>
<comment type="caution">
    <text evidence="2">The sequence shown here is derived from an EMBL/GenBank/DDBJ whole genome shotgun (WGS) entry which is preliminary data.</text>
</comment>
<dbReference type="AlphaFoldDB" id="A0A4U2YPL1"/>
<dbReference type="EMBL" id="SZPY01000002">
    <property type="protein sequence ID" value="TKI62572.1"/>
    <property type="molecule type" value="Genomic_DNA"/>
</dbReference>
<name>A0A4U2YPL1_9ACTN</name>
<evidence type="ECO:0000313" key="3">
    <source>
        <dbReference type="Proteomes" id="UP000307808"/>
    </source>
</evidence>
<reference evidence="2 3" key="1">
    <citation type="submission" date="2019-04" db="EMBL/GenBank/DDBJ databases">
        <authorList>
            <person name="Dong K."/>
        </authorList>
    </citation>
    <scope>NUCLEOTIDE SEQUENCE [LARGE SCALE GENOMIC DNA]</scope>
    <source>
        <strain evidence="3">dk3543</strain>
    </source>
</reference>
<accession>A0A4U2YPL1</accession>